<dbReference type="RefSeq" id="WP_097543949.1">
    <property type="nucleotide sequence ID" value="NZ_NWSL01000014.1"/>
</dbReference>
<organism evidence="1 2">
    <name type="scientific">Rhizobium anhuiense</name>
    <dbReference type="NCBI Taxonomy" id="1184720"/>
    <lineage>
        <taxon>Bacteria</taxon>
        <taxon>Pseudomonadati</taxon>
        <taxon>Pseudomonadota</taxon>
        <taxon>Alphaproteobacteria</taxon>
        <taxon>Hyphomicrobiales</taxon>
        <taxon>Rhizobiaceae</taxon>
        <taxon>Rhizobium/Agrobacterium group</taxon>
        <taxon>Rhizobium</taxon>
    </lineage>
</organism>
<accession>A0ABX4J3U7</accession>
<evidence type="ECO:0000313" key="1">
    <source>
        <dbReference type="EMBL" id="PDS49737.1"/>
    </source>
</evidence>
<dbReference type="Pfam" id="PF20288">
    <property type="entry name" value="MC2"/>
    <property type="match status" value="1"/>
</dbReference>
<dbReference type="EMBL" id="NWSL01000014">
    <property type="protein sequence ID" value="PDS49737.1"/>
    <property type="molecule type" value="Genomic_DNA"/>
</dbReference>
<sequence length="156" mass="17509">MTDPALFNSPLEAGLRTVIILDAFAPASFDIGELSLLDYYVVHATDAGADESVHPDLEARAGEYFVRRSLIQEGLSLMVGCFLVDEMHDERGISYRSRDMTSAFVDLMGSHYNNRLKKSCHWLVRKAADDGLETFFSNLRAGIERWQHEVVGERAP</sequence>
<dbReference type="InterPro" id="IPR046904">
    <property type="entry name" value="ABC-3C_MC2"/>
</dbReference>
<dbReference type="Proteomes" id="UP000219972">
    <property type="component" value="Unassembled WGS sequence"/>
</dbReference>
<protein>
    <submittedName>
        <fullName evidence="1">Threonine efflux protein</fullName>
    </submittedName>
</protein>
<proteinExistence type="predicted"/>
<comment type="caution">
    <text evidence="1">The sequence shown here is derived from an EMBL/GenBank/DDBJ whole genome shotgun (WGS) entry which is preliminary data.</text>
</comment>
<keyword evidence="2" id="KW-1185">Reference proteome</keyword>
<reference evidence="1 2" key="1">
    <citation type="submission" date="2017-09" db="EMBL/GenBank/DDBJ databases">
        <title>Comparative genomics of rhizobia isolated from Phaseolus vulgaris in China.</title>
        <authorList>
            <person name="Tong W."/>
        </authorList>
    </citation>
    <scope>NUCLEOTIDE SEQUENCE [LARGE SCALE GENOMIC DNA]</scope>
    <source>
        <strain evidence="1 2">Y27</strain>
    </source>
</reference>
<name>A0ABX4J3U7_9HYPH</name>
<gene>
    <name evidence="1" type="ORF">CO662_21945</name>
</gene>
<evidence type="ECO:0000313" key="2">
    <source>
        <dbReference type="Proteomes" id="UP000219972"/>
    </source>
</evidence>